<evidence type="ECO:0000256" key="2">
    <source>
        <dbReference type="ARBA" id="ARBA00005811"/>
    </source>
</evidence>
<dbReference type="PANTHER" id="PTHR30558:SF3">
    <property type="entry name" value="BIOPOLYMER TRANSPORT PROTEIN EXBD-RELATED"/>
    <property type="match status" value="1"/>
</dbReference>
<dbReference type="RefSeq" id="WP_190766467.1">
    <property type="nucleotide sequence ID" value="NZ_JACXLD010000009.1"/>
</dbReference>
<evidence type="ECO:0000256" key="6">
    <source>
        <dbReference type="ARBA" id="ARBA00023136"/>
    </source>
</evidence>
<organism evidence="9 10">
    <name type="scientific">Spongiibacter pelagi</name>
    <dbReference type="NCBI Taxonomy" id="2760804"/>
    <lineage>
        <taxon>Bacteria</taxon>
        <taxon>Pseudomonadati</taxon>
        <taxon>Pseudomonadota</taxon>
        <taxon>Gammaproteobacteria</taxon>
        <taxon>Cellvibrionales</taxon>
        <taxon>Spongiibacteraceae</taxon>
        <taxon>Spongiibacter</taxon>
    </lineage>
</organism>
<feature type="transmembrane region" description="Helical" evidence="8">
    <location>
        <begin position="12"/>
        <end position="32"/>
    </location>
</feature>
<keyword evidence="7" id="KW-0653">Protein transport</keyword>
<comment type="caution">
    <text evidence="9">The sequence shown here is derived from an EMBL/GenBank/DDBJ whole genome shotgun (WGS) entry which is preliminary data.</text>
</comment>
<sequence length="137" mass="14689">MNSALISRRKARSIGLTALIDVVFILLMFFMLTSSFSRWQAHTLQSQIGGETVSDSSAPLFLLMFKAGHFALFRDGEQGALGELNEVVSDLNSSELDARTLVLVPDSEMSVQSIMNALGELDALGISAVSLGQSAAH</sequence>
<protein>
    <submittedName>
        <fullName evidence="9">Biopolymer transporter ExbD</fullName>
    </submittedName>
</protein>
<evidence type="ECO:0000256" key="4">
    <source>
        <dbReference type="ARBA" id="ARBA00022692"/>
    </source>
</evidence>
<dbReference type="GO" id="GO:0005886">
    <property type="term" value="C:plasma membrane"/>
    <property type="evidence" value="ECO:0007669"/>
    <property type="project" value="UniProtKB-SubCell"/>
</dbReference>
<dbReference type="GO" id="GO:0015031">
    <property type="term" value="P:protein transport"/>
    <property type="evidence" value="ECO:0007669"/>
    <property type="project" value="UniProtKB-KW"/>
</dbReference>
<proteinExistence type="inferred from homology"/>
<dbReference type="Pfam" id="PF02472">
    <property type="entry name" value="ExbD"/>
    <property type="match status" value="1"/>
</dbReference>
<comment type="similarity">
    <text evidence="2 7">Belongs to the ExbD/TolR family.</text>
</comment>
<keyword evidence="10" id="KW-1185">Reference proteome</keyword>
<evidence type="ECO:0000313" key="10">
    <source>
        <dbReference type="Proteomes" id="UP000610558"/>
    </source>
</evidence>
<dbReference type="Proteomes" id="UP000610558">
    <property type="component" value="Unassembled WGS sequence"/>
</dbReference>
<dbReference type="InterPro" id="IPR003400">
    <property type="entry name" value="ExbD"/>
</dbReference>
<dbReference type="GO" id="GO:0022857">
    <property type="term" value="F:transmembrane transporter activity"/>
    <property type="evidence" value="ECO:0007669"/>
    <property type="project" value="InterPro"/>
</dbReference>
<keyword evidence="7" id="KW-0813">Transport</keyword>
<evidence type="ECO:0000256" key="1">
    <source>
        <dbReference type="ARBA" id="ARBA00004162"/>
    </source>
</evidence>
<name>A0A927C2D6_9GAMM</name>
<dbReference type="PANTHER" id="PTHR30558">
    <property type="entry name" value="EXBD MEMBRANE COMPONENT OF PMF-DRIVEN MACROMOLECULE IMPORT SYSTEM"/>
    <property type="match status" value="1"/>
</dbReference>
<gene>
    <name evidence="9" type="ORF">IB286_13525</name>
</gene>
<accession>A0A927C2D6</accession>
<reference evidence="9" key="1">
    <citation type="submission" date="2020-09" db="EMBL/GenBank/DDBJ databases">
        <authorList>
            <person name="Yoon J.-W."/>
        </authorList>
    </citation>
    <scope>NUCLEOTIDE SEQUENCE</scope>
    <source>
        <strain evidence="9">KMU-158</strain>
    </source>
</reference>
<evidence type="ECO:0000256" key="3">
    <source>
        <dbReference type="ARBA" id="ARBA00022475"/>
    </source>
</evidence>
<evidence type="ECO:0000256" key="7">
    <source>
        <dbReference type="RuleBase" id="RU003879"/>
    </source>
</evidence>
<evidence type="ECO:0000256" key="8">
    <source>
        <dbReference type="SAM" id="Phobius"/>
    </source>
</evidence>
<evidence type="ECO:0000313" key="9">
    <source>
        <dbReference type="EMBL" id="MBD2860024.1"/>
    </source>
</evidence>
<keyword evidence="5 8" id="KW-1133">Transmembrane helix</keyword>
<comment type="subcellular location">
    <subcellularLocation>
        <location evidence="1">Cell membrane</location>
        <topology evidence="1">Single-pass membrane protein</topology>
    </subcellularLocation>
    <subcellularLocation>
        <location evidence="7">Cell membrane</location>
        <topology evidence="7">Single-pass type II membrane protein</topology>
    </subcellularLocation>
</comment>
<keyword evidence="4 7" id="KW-0812">Transmembrane</keyword>
<keyword evidence="3" id="KW-1003">Cell membrane</keyword>
<evidence type="ECO:0000256" key="5">
    <source>
        <dbReference type="ARBA" id="ARBA00022989"/>
    </source>
</evidence>
<dbReference type="AlphaFoldDB" id="A0A927C2D6"/>
<dbReference type="EMBL" id="JACXLD010000009">
    <property type="protein sequence ID" value="MBD2860024.1"/>
    <property type="molecule type" value="Genomic_DNA"/>
</dbReference>
<keyword evidence="6 8" id="KW-0472">Membrane</keyword>